<dbReference type="VEuPathDB" id="FungiDB:VP01_1826g3"/>
<keyword evidence="1" id="KW-0472">Membrane</keyword>
<feature type="transmembrane region" description="Helical" evidence="1">
    <location>
        <begin position="80"/>
        <end position="98"/>
    </location>
</feature>
<comment type="caution">
    <text evidence="2">The sequence shown here is derived from an EMBL/GenBank/DDBJ whole genome shotgun (WGS) entry which is preliminary data.</text>
</comment>
<protein>
    <submittedName>
        <fullName evidence="2">Uncharacterized protein</fullName>
    </submittedName>
</protein>
<organism evidence="2 3">
    <name type="scientific">Puccinia sorghi</name>
    <dbReference type="NCBI Taxonomy" id="27349"/>
    <lineage>
        <taxon>Eukaryota</taxon>
        <taxon>Fungi</taxon>
        <taxon>Dikarya</taxon>
        <taxon>Basidiomycota</taxon>
        <taxon>Pucciniomycotina</taxon>
        <taxon>Pucciniomycetes</taxon>
        <taxon>Pucciniales</taxon>
        <taxon>Pucciniaceae</taxon>
        <taxon>Puccinia</taxon>
    </lineage>
</organism>
<evidence type="ECO:0000256" key="1">
    <source>
        <dbReference type="SAM" id="Phobius"/>
    </source>
</evidence>
<keyword evidence="1" id="KW-0812">Transmembrane</keyword>
<dbReference type="AlphaFoldDB" id="A0A0L6VEI4"/>
<dbReference type="Proteomes" id="UP000037035">
    <property type="component" value="Unassembled WGS sequence"/>
</dbReference>
<evidence type="ECO:0000313" key="3">
    <source>
        <dbReference type="Proteomes" id="UP000037035"/>
    </source>
</evidence>
<accession>A0A0L6VEI4</accession>
<sequence length="126" mass="14714">MVLVVNAGLNKVGLEAPLLKLMNNFLGSVPYSNNLKPIVEKDEEKKLLLKRSNIVMLIMENRIWMNMKTMMTLARSKKKMTMIPKNFQLILVLIYFTFRICCQKYHRLCCMATGLEEMFQFNSRCA</sequence>
<keyword evidence="3" id="KW-1185">Reference proteome</keyword>
<keyword evidence="1" id="KW-1133">Transmembrane helix</keyword>
<gene>
    <name evidence="2" type="ORF">VP01_1826g3</name>
</gene>
<reference evidence="2 3" key="1">
    <citation type="submission" date="2015-08" db="EMBL/GenBank/DDBJ databases">
        <title>Next Generation Sequencing and Analysis of the Genome of Puccinia sorghi L Schw, the Causal Agent of Maize Common Rust.</title>
        <authorList>
            <person name="Rochi L."/>
            <person name="Burguener G."/>
            <person name="Darino M."/>
            <person name="Turjanski A."/>
            <person name="Kreff E."/>
            <person name="Dieguez M.J."/>
            <person name="Sacco F."/>
        </authorList>
    </citation>
    <scope>NUCLEOTIDE SEQUENCE [LARGE SCALE GENOMIC DNA]</scope>
    <source>
        <strain evidence="2 3">RO10H11247</strain>
    </source>
</reference>
<dbReference type="EMBL" id="LAVV01006644">
    <property type="protein sequence ID" value="KNZ58962.1"/>
    <property type="molecule type" value="Genomic_DNA"/>
</dbReference>
<name>A0A0L6VEI4_9BASI</name>
<evidence type="ECO:0000313" key="2">
    <source>
        <dbReference type="EMBL" id="KNZ58962.1"/>
    </source>
</evidence>
<proteinExistence type="predicted"/>